<dbReference type="AlphaFoldDB" id="A0A1A9I943"/>
<gene>
    <name evidence="1" type="ORF">A8C56_21585</name>
</gene>
<evidence type="ECO:0000313" key="1">
    <source>
        <dbReference type="EMBL" id="ANH83222.1"/>
    </source>
</evidence>
<evidence type="ECO:0000313" key="2">
    <source>
        <dbReference type="Proteomes" id="UP000077667"/>
    </source>
</evidence>
<organism evidence="1 2">
    <name type="scientific">Niabella ginsenosidivorans</name>
    <dbReference type="NCBI Taxonomy" id="1176587"/>
    <lineage>
        <taxon>Bacteria</taxon>
        <taxon>Pseudomonadati</taxon>
        <taxon>Bacteroidota</taxon>
        <taxon>Chitinophagia</taxon>
        <taxon>Chitinophagales</taxon>
        <taxon>Chitinophagaceae</taxon>
        <taxon>Niabella</taxon>
    </lineage>
</organism>
<protein>
    <submittedName>
        <fullName evidence="1">Uncharacterized protein</fullName>
    </submittedName>
</protein>
<sequence length="85" mass="10046">MQKIFSFQNLLQRFSERSLIIIIPVLRYLPTAGRTHKSAILITLATPINSISSNYFKMIREQAPKAHYWCYFERKFHFYSCISGI</sequence>
<keyword evidence="2" id="KW-1185">Reference proteome</keyword>
<dbReference type="EMBL" id="CP015772">
    <property type="protein sequence ID" value="ANH83222.1"/>
    <property type="molecule type" value="Genomic_DNA"/>
</dbReference>
<accession>A0A1A9I943</accession>
<name>A0A1A9I943_9BACT</name>
<dbReference type="KEGG" id="nia:A8C56_21585"/>
<reference evidence="1 2" key="1">
    <citation type="submission" date="2016-05" db="EMBL/GenBank/DDBJ databases">
        <title>Niabella ginsenosidivorans BS26 whole genome sequencing.</title>
        <authorList>
            <person name="Im W.T."/>
            <person name="Siddiqi M.Z."/>
        </authorList>
    </citation>
    <scope>NUCLEOTIDE SEQUENCE [LARGE SCALE GENOMIC DNA]</scope>
    <source>
        <strain evidence="1 2">BS26</strain>
    </source>
</reference>
<dbReference type="Proteomes" id="UP000077667">
    <property type="component" value="Chromosome"/>
</dbReference>
<proteinExistence type="predicted"/>